<dbReference type="Proteomes" id="UP000593880">
    <property type="component" value="Chromosome"/>
</dbReference>
<organism evidence="1 2">
    <name type="scientific">Bradyrhizobium guangdongense</name>
    <dbReference type="NCBI Taxonomy" id="1325090"/>
    <lineage>
        <taxon>Bacteria</taxon>
        <taxon>Pseudomonadati</taxon>
        <taxon>Pseudomonadota</taxon>
        <taxon>Alphaproteobacteria</taxon>
        <taxon>Hyphomicrobiales</taxon>
        <taxon>Nitrobacteraceae</taxon>
        <taxon>Bradyrhizobium</taxon>
    </lineage>
</organism>
<sequence length="74" mass="7889">MRRSHPGSLRGKILDCFAALAMTVCVEAASRLCAAAVATIKSPPMALMVTPRLRPSRRGLAAADVRREQSDGQP</sequence>
<evidence type="ECO:0000313" key="2">
    <source>
        <dbReference type="Proteomes" id="UP000593880"/>
    </source>
</evidence>
<accession>A0ABX6UPM9</accession>
<proteinExistence type="predicted"/>
<name>A0ABX6UPM9_9BRAD</name>
<gene>
    <name evidence="1" type="ORF">XH86_34985</name>
</gene>
<evidence type="ECO:0008006" key="3">
    <source>
        <dbReference type="Google" id="ProtNLM"/>
    </source>
</evidence>
<reference evidence="1 2" key="1">
    <citation type="submission" date="2018-06" db="EMBL/GenBank/DDBJ databases">
        <title>Comparative genomics of rhizobia nodulating Arachis hypogaea in China.</title>
        <authorList>
            <person name="Li Y."/>
        </authorList>
    </citation>
    <scope>NUCLEOTIDE SEQUENCE [LARGE SCALE GENOMIC DNA]</scope>
    <source>
        <strain evidence="1 2">CCBAU 51658</strain>
    </source>
</reference>
<keyword evidence="2" id="KW-1185">Reference proteome</keyword>
<protein>
    <recommendedName>
        <fullName evidence="3">Secreted protein</fullName>
    </recommendedName>
</protein>
<evidence type="ECO:0000313" key="1">
    <source>
        <dbReference type="EMBL" id="QOZ63356.1"/>
    </source>
</evidence>
<dbReference type="EMBL" id="CP030057">
    <property type="protein sequence ID" value="QOZ63356.1"/>
    <property type="molecule type" value="Genomic_DNA"/>
</dbReference>